<dbReference type="GO" id="GO:0006457">
    <property type="term" value="P:protein folding"/>
    <property type="evidence" value="ECO:0007669"/>
    <property type="project" value="UniProtKB-UniRule"/>
</dbReference>
<dbReference type="Pfam" id="PF02556">
    <property type="entry name" value="SecB"/>
    <property type="match status" value="1"/>
</dbReference>
<evidence type="ECO:0000313" key="6">
    <source>
        <dbReference type="EMBL" id="SIT69001.1"/>
    </source>
</evidence>
<protein>
    <recommendedName>
        <fullName evidence="5">Protein-export protein SecB</fullName>
    </recommendedName>
</protein>
<keyword evidence="5" id="KW-0963">Cytoplasm</keyword>
<dbReference type="HAMAP" id="MF_00821">
    <property type="entry name" value="SecB"/>
    <property type="match status" value="1"/>
</dbReference>
<dbReference type="Gene3D" id="3.10.420.10">
    <property type="entry name" value="SecB-like"/>
    <property type="match status" value="1"/>
</dbReference>
<comment type="similarity">
    <text evidence="1 5">Belongs to the SecB family.</text>
</comment>
<dbReference type="RefSeq" id="WP_076755407.1">
    <property type="nucleotide sequence ID" value="NZ_CP023018.1"/>
</dbReference>
<dbReference type="GO" id="GO:0015031">
    <property type="term" value="P:protein transport"/>
    <property type="evidence" value="ECO:0007669"/>
    <property type="project" value="UniProtKB-UniRule"/>
</dbReference>
<proteinExistence type="inferred from homology"/>
<evidence type="ECO:0000256" key="3">
    <source>
        <dbReference type="ARBA" id="ARBA00022927"/>
    </source>
</evidence>
<dbReference type="PANTHER" id="PTHR36918:SF1">
    <property type="entry name" value="PROTEIN-EXPORT PROTEIN SECB"/>
    <property type="match status" value="1"/>
</dbReference>
<dbReference type="STRING" id="233100.SAMN05216526_0983"/>
<dbReference type="NCBIfam" id="TIGR00809">
    <property type="entry name" value="secB"/>
    <property type="match status" value="1"/>
</dbReference>
<keyword evidence="3 5" id="KW-0653">Protein transport</keyword>
<comment type="subcellular location">
    <subcellularLocation>
        <location evidence="5">Cytoplasm</location>
    </subcellularLocation>
</comment>
<dbReference type="InterPro" id="IPR035958">
    <property type="entry name" value="SecB-like_sf"/>
</dbReference>
<dbReference type="InterPro" id="IPR003708">
    <property type="entry name" value="SecB"/>
</dbReference>
<evidence type="ECO:0000256" key="2">
    <source>
        <dbReference type="ARBA" id="ARBA00022448"/>
    </source>
</evidence>
<gene>
    <name evidence="5" type="primary">secB</name>
    <name evidence="6" type="ORF">SAMN05216526_0983</name>
</gene>
<dbReference type="Proteomes" id="UP000223759">
    <property type="component" value="Unassembled WGS sequence"/>
</dbReference>
<comment type="function">
    <text evidence="5">One of the proteins required for the normal export of preproteins out of the cell cytoplasm. It is a molecular chaperone that binds to a subset of precursor proteins, maintaining them in a translocation-competent state. It also specifically binds to its receptor SecA.</text>
</comment>
<dbReference type="NCBIfam" id="NF004392">
    <property type="entry name" value="PRK05751.1-3"/>
    <property type="match status" value="1"/>
</dbReference>
<dbReference type="PRINTS" id="PR01594">
    <property type="entry name" value="SECBCHAPRONE"/>
</dbReference>
<evidence type="ECO:0000256" key="1">
    <source>
        <dbReference type="ARBA" id="ARBA00009990"/>
    </source>
</evidence>
<reference evidence="6 7" key="1">
    <citation type="submission" date="2017-01" db="EMBL/GenBank/DDBJ databases">
        <authorList>
            <person name="Mah S.A."/>
            <person name="Swanson W.J."/>
            <person name="Moy G.W."/>
            <person name="Vacquier V.D."/>
        </authorList>
    </citation>
    <scope>NUCLEOTIDE SEQUENCE [LARGE SCALE GENOMIC DNA]</scope>
    <source>
        <strain evidence="6 7">M9</strain>
    </source>
</reference>
<dbReference type="EMBL" id="FTPK01000002">
    <property type="protein sequence ID" value="SIT69001.1"/>
    <property type="molecule type" value="Genomic_DNA"/>
</dbReference>
<name>A0A1R3VZM5_9GAMM</name>
<sequence length="175" mass="18941">MAEQETQGNSAAAQGDAQQEFGLQKIYVKDISFEAPGAPEIFLQEWKPETNVQLNSQARPVDEKGAYEVELTITVTTRSADQTAYLVEVKQAGVFLVRGVPEDQLGPLLSAYCPNILFPFARETISDLVIRGGFPQLLLAPINFDSLYAQKLNAQKAGESAPADSQAAGNQPQAN</sequence>
<dbReference type="GO" id="GO:0051082">
    <property type="term" value="F:unfolded protein binding"/>
    <property type="evidence" value="ECO:0007669"/>
    <property type="project" value="InterPro"/>
</dbReference>
<evidence type="ECO:0000313" key="7">
    <source>
        <dbReference type="Proteomes" id="UP000223759"/>
    </source>
</evidence>
<dbReference type="OrthoDB" id="9795145at2"/>
<dbReference type="AlphaFoldDB" id="A0A1R3VZM5"/>
<dbReference type="GO" id="GO:0005737">
    <property type="term" value="C:cytoplasm"/>
    <property type="evidence" value="ECO:0007669"/>
    <property type="project" value="UniProtKB-SubCell"/>
</dbReference>
<keyword evidence="5" id="KW-0143">Chaperone</keyword>
<keyword evidence="7" id="KW-1185">Reference proteome</keyword>
<organism evidence="6 7">
    <name type="scientific">Ectothiorhodosinus mongolicus</name>
    <dbReference type="NCBI Taxonomy" id="233100"/>
    <lineage>
        <taxon>Bacteria</taxon>
        <taxon>Pseudomonadati</taxon>
        <taxon>Pseudomonadota</taxon>
        <taxon>Gammaproteobacteria</taxon>
        <taxon>Chromatiales</taxon>
        <taxon>Ectothiorhodospiraceae</taxon>
        <taxon>Ectothiorhodosinus</taxon>
    </lineage>
</organism>
<accession>A0A1R3VZM5</accession>
<comment type="subunit">
    <text evidence="5">Homotetramer, a dimer of dimers. One homotetramer interacts with 1 SecA dimer.</text>
</comment>
<keyword evidence="4 5" id="KW-0811">Translocation</keyword>
<dbReference type="GO" id="GO:0051262">
    <property type="term" value="P:protein tetramerization"/>
    <property type="evidence" value="ECO:0007669"/>
    <property type="project" value="InterPro"/>
</dbReference>
<keyword evidence="2 5" id="KW-0813">Transport</keyword>
<dbReference type="PANTHER" id="PTHR36918">
    <property type="match status" value="1"/>
</dbReference>
<dbReference type="NCBIfam" id="NF004393">
    <property type="entry name" value="PRK05751.1-4"/>
    <property type="match status" value="1"/>
</dbReference>
<dbReference type="SUPFAM" id="SSF54611">
    <property type="entry name" value="SecB-like"/>
    <property type="match status" value="1"/>
</dbReference>
<evidence type="ECO:0000256" key="4">
    <source>
        <dbReference type="ARBA" id="ARBA00023010"/>
    </source>
</evidence>
<evidence type="ECO:0000256" key="5">
    <source>
        <dbReference type="HAMAP-Rule" id="MF_00821"/>
    </source>
</evidence>